<organism evidence="1">
    <name type="scientific">Arundo donax</name>
    <name type="common">Giant reed</name>
    <name type="synonym">Donax arundinaceus</name>
    <dbReference type="NCBI Taxonomy" id="35708"/>
    <lineage>
        <taxon>Eukaryota</taxon>
        <taxon>Viridiplantae</taxon>
        <taxon>Streptophyta</taxon>
        <taxon>Embryophyta</taxon>
        <taxon>Tracheophyta</taxon>
        <taxon>Spermatophyta</taxon>
        <taxon>Magnoliopsida</taxon>
        <taxon>Liliopsida</taxon>
        <taxon>Poales</taxon>
        <taxon>Poaceae</taxon>
        <taxon>PACMAD clade</taxon>
        <taxon>Arundinoideae</taxon>
        <taxon>Arundineae</taxon>
        <taxon>Arundo</taxon>
    </lineage>
</organism>
<dbReference type="AlphaFoldDB" id="A0A0A9HLS7"/>
<proteinExistence type="predicted"/>
<name>A0A0A9HLS7_ARUDO</name>
<accession>A0A0A9HLS7</accession>
<reference evidence="1" key="2">
    <citation type="journal article" date="2015" name="Data Brief">
        <title>Shoot transcriptome of the giant reed, Arundo donax.</title>
        <authorList>
            <person name="Barrero R.A."/>
            <person name="Guerrero F.D."/>
            <person name="Moolhuijzen P."/>
            <person name="Goolsby J.A."/>
            <person name="Tidwell J."/>
            <person name="Bellgard S.E."/>
            <person name="Bellgard M.I."/>
        </authorList>
    </citation>
    <scope>NUCLEOTIDE SEQUENCE</scope>
    <source>
        <tissue evidence="1">Shoot tissue taken approximately 20 cm above the soil surface</tissue>
    </source>
</reference>
<evidence type="ECO:0000313" key="1">
    <source>
        <dbReference type="EMBL" id="JAE37672.1"/>
    </source>
</evidence>
<sequence length="28" mass="3218">MHSCSRAVVLPQDVFAGFHDLWFALVDR</sequence>
<dbReference type="EMBL" id="GBRH01160224">
    <property type="protein sequence ID" value="JAE37672.1"/>
    <property type="molecule type" value="Transcribed_RNA"/>
</dbReference>
<reference evidence="1" key="1">
    <citation type="submission" date="2014-09" db="EMBL/GenBank/DDBJ databases">
        <authorList>
            <person name="Magalhaes I.L.F."/>
            <person name="Oliveira U."/>
            <person name="Santos F.R."/>
            <person name="Vidigal T.H.D.A."/>
            <person name="Brescovit A.D."/>
            <person name="Santos A.J."/>
        </authorList>
    </citation>
    <scope>NUCLEOTIDE SEQUENCE</scope>
    <source>
        <tissue evidence="1">Shoot tissue taken approximately 20 cm above the soil surface</tissue>
    </source>
</reference>
<protein>
    <submittedName>
        <fullName evidence="1">Uncharacterized protein</fullName>
    </submittedName>
</protein>